<gene>
    <name evidence="1" type="ORF">ACFSR3_01715</name>
</gene>
<accession>A0ABW5NPD7</accession>
<organism evidence="1 2">
    <name type="scientific">Flavobacterium suzhouense</name>
    <dbReference type="NCBI Taxonomy" id="1529638"/>
    <lineage>
        <taxon>Bacteria</taxon>
        <taxon>Pseudomonadati</taxon>
        <taxon>Bacteroidota</taxon>
        <taxon>Flavobacteriia</taxon>
        <taxon>Flavobacteriales</taxon>
        <taxon>Flavobacteriaceae</taxon>
        <taxon>Flavobacterium</taxon>
    </lineage>
</organism>
<evidence type="ECO:0000313" key="1">
    <source>
        <dbReference type="EMBL" id="MFD2600760.1"/>
    </source>
</evidence>
<comment type="caution">
    <text evidence="1">The sequence shown here is derived from an EMBL/GenBank/DDBJ whole genome shotgun (WGS) entry which is preliminary data.</text>
</comment>
<sequence length="107" mass="12136">MNRTDLRLVQYSVTQKVKSKKSKKSTSKKVKAIGYFHIWGANADKKGNEKFYALIEDANTGSLVEVAHKDVRFLTEDEVEMLYNQTEEILLKEEVVAEGPAEEAKAE</sequence>
<reference evidence="2" key="1">
    <citation type="journal article" date="2019" name="Int. J. Syst. Evol. Microbiol.">
        <title>The Global Catalogue of Microorganisms (GCM) 10K type strain sequencing project: providing services to taxonomists for standard genome sequencing and annotation.</title>
        <authorList>
            <consortium name="The Broad Institute Genomics Platform"/>
            <consortium name="The Broad Institute Genome Sequencing Center for Infectious Disease"/>
            <person name="Wu L."/>
            <person name="Ma J."/>
        </authorList>
    </citation>
    <scope>NUCLEOTIDE SEQUENCE [LARGE SCALE GENOMIC DNA]</scope>
    <source>
        <strain evidence="2">KCTC 42107</strain>
    </source>
</reference>
<keyword evidence="2" id="KW-1185">Reference proteome</keyword>
<name>A0ABW5NPD7_9FLAO</name>
<protein>
    <submittedName>
        <fullName evidence="1">Uncharacterized protein</fullName>
    </submittedName>
</protein>
<evidence type="ECO:0000313" key="2">
    <source>
        <dbReference type="Proteomes" id="UP001597480"/>
    </source>
</evidence>
<dbReference type="RefSeq" id="WP_169520991.1">
    <property type="nucleotide sequence ID" value="NZ_JBHUMD010000003.1"/>
</dbReference>
<proteinExistence type="predicted"/>
<dbReference type="EMBL" id="JBHUMD010000003">
    <property type="protein sequence ID" value="MFD2600760.1"/>
    <property type="molecule type" value="Genomic_DNA"/>
</dbReference>
<dbReference type="Proteomes" id="UP001597480">
    <property type="component" value="Unassembled WGS sequence"/>
</dbReference>